<dbReference type="EMBL" id="QSQQ01000005">
    <property type="protein sequence ID" value="RGK49104.1"/>
    <property type="molecule type" value="Genomic_DNA"/>
</dbReference>
<proteinExistence type="predicted"/>
<comment type="caution">
    <text evidence="2">The sequence shown here is derived from an EMBL/GenBank/DDBJ whole genome shotgun (WGS) entry which is preliminary data.</text>
</comment>
<evidence type="ECO:0000313" key="3">
    <source>
        <dbReference type="Proteomes" id="UP000261208"/>
    </source>
</evidence>
<dbReference type="Proteomes" id="UP000266376">
    <property type="component" value="Unassembled WGS sequence"/>
</dbReference>
<dbReference type="Proteomes" id="UP000261208">
    <property type="component" value="Unassembled WGS sequence"/>
</dbReference>
<name>A0A395XI73_9FIRM</name>
<organism evidence="2 4">
    <name type="scientific">Dorea formicigenerans</name>
    <dbReference type="NCBI Taxonomy" id="39486"/>
    <lineage>
        <taxon>Bacteria</taxon>
        <taxon>Bacillati</taxon>
        <taxon>Bacillota</taxon>
        <taxon>Clostridia</taxon>
        <taxon>Lachnospirales</taxon>
        <taxon>Lachnospiraceae</taxon>
        <taxon>Dorea</taxon>
    </lineage>
</organism>
<sequence length="322" mass="37576">MRNFKRVLFGMLFVGTIMCVNQVLDLALKPTDSFRSDMHNLETNDYDTIFVGTSHGKAGINPNVVDAMTGDKSLNLCRGGENVVDSYNIVREAYRVNKIKKVVYEMDPGYWCTDGNLGPDSRTFYDEFPFSTIKADYYLDKFWGEDFRVTVFPWYLYKKGVNGAVSRFQSKLTDSYRNYDYQFYDTEVQKFTERGQIAIQRHETPKDEKNLVLWEENELSKKTITEFDKMVSFCRKKNISLVVVTAPVPQETIETYRSNFEKANAFFTKFMQGRGVKYYNYNYMNIDGFDKSLNGFVDYDGHMFTDQADIFSKEIGKLMKEM</sequence>
<evidence type="ECO:0008006" key="5">
    <source>
        <dbReference type="Google" id="ProtNLM"/>
    </source>
</evidence>
<evidence type="ECO:0000313" key="1">
    <source>
        <dbReference type="EMBL" id="RGK49104.1"/>
    </source>
</evidence>
<gene>
    <name evidence="2" type="ORF">DWV67_12945</name>
    <name evidence="1" type="ORF">DXD10_05205</name>
</gene>
<dbReference type="EMBL" id="QSAJ01000037">
    <property type="protein sequence ID" value="RGW50946.1"/>
    <property type="molecule type" value="Genomic_DNA"/>
</dbReference>
<evidence type="ECO:0000313" key="2">
    <source>
        <dbReference type="EMBL" id="RGW50946.1"/>
    </source>
</evidence>
<accession>A0A395XI73</accession>
<protein>
    <recommendedName>
        <fullName evidence="5">SGNH/GDSL hydrolase family protein</fullName>
    </recommendedName>
</protein>
<dbReference type="AlphaFoldDB" id="A0A395XI73"/>
<reference evidence="3 4" key="1">
    <citation type="submission" date="2018-08" db="EMBL/GenBank/DDBJ databases">
        <title>A genome reference for cultivated species of the human gut microbiota.</title>
        <authorList>
            <person name="Zou Y."/>
            <person name="Xue W."/>
            <person name="Luo G."/>
        </authorList>
    </citation>
    <scope>NUCLEOTIDE SEQUENCE [LARGE SCALE GENOMIC DNA]</scope>
    <source>
        <strain evidence="2 4">AF12-11</strain>
        <strain evidence="1 3">TF11-11</strain>
    </source>
</reference>
<evidence type="ECO:0000313" key="4">
    <source>
        <dbReference type="Proteomes" id="UP000266376"/>
    </source>
</evidence>
<dbReference type="RefSeq" id="WP_117649440.1">
    <property type="nucleotide sequence ID" value="NZ_QSQQ01000005.1"/>
</dbReference>